<gene>
    <name evidence="2" type="ORF">Cvel_1698</name>
</gene>
<accession>A0A0G4I296</accession>
<feature type="region of interest" description="Disordered" evidence="1">
    <location>
        <begin position="91"/>
        <end position="118"/>
    </location>
</feature>
<dbReference type="VEuPathDB" id="CryptoDB:Cvel_1698"/>
<feature type="compositionally biased region" description="Basic and acidic residues" evidence="1">
    <location>
        <begin position="91"/>
        <end position="101"/>
    </location>
</feature>
<dbReference type="EMBL" id="CDMZ01004815">
    <property type="protein sequence ID" value="CEM50997.1"/>
    <property type="molecule type" value="Genomic_DNA"/>
</dbReference>
<organism evidence="2">
    <name type="scientific">Chromera velia CCMP2878</name>
    <dbReference type="NCBI Taxonomy" id="1169474"/>
    <lineage>
        <taxon>Eukaryota</taxon>
        <taxon>Sar</taxon>
        <taxon>Alveolata</taxon>
        <taxon>Colpodellida</taxon>
        <taxon>Chromeraceae</taxon>
        <taxon>Chromera</taxon>
    </lineage>
</organism>
<feature type="region of interest" description="Disordered" evidence="1">
    <location>
        <begin position="300"/>
        <end position="334"/>
    </location>
</feature>
<feature type="compositionally biased region" description="Low complexity" evidence="1">
    <location>
        <begin position="233"/>
        <end position="248"/>
    </location>
</feature>
<feature type="region of interest" description="Disordered" evidence="1">
    <location>
        <begin position="134"/>
        <end position="269"/>
    </location>
</feature>
<sequence length="352" mass="38444">MQKTEVDALNVLQSFEQVLDPSTVNPQFLSKIPVFLEWVCELSNHPDSAVQQASARTVAKMIICADRHRLDIASSHAEAWEKAKTTLETCVEQREREKEKEREDEEGGSSSSSGSGASALDQILRRGLAVLNGQTQRDSVASSSSDKQRVPEGGISDVRRGSDGARSVEQEEAKQEDKGKKEDVSAYPDEGGKEKEKDRGREEEDEEETSPPSSFQYLGYDHGERSGDAYEVPAHTPSRPSASPSSGPDYWKEGMQGGPAGPATATGVTSGVPMGVRSAFAPTTAMFAGSRHLGAFALMPHGDSDKTKEDAAASRLAAERERKKKMKDEAMQKRKEDKLTNIFSNVSNFKFW</sequence>
<feature type="compositionally biased region" description="Low complexity" evidence="1">
    <location>
        <begin position="108"/>
        <end position="118"/>
    </location>
</feature>
<feature type="compositionally biased region" description="Basic and acidic residues" evidence="1">
    <location>
        <begin position="302"/>
        <end position="334"/>
    </location>
</feature>
<proteinExistence type="predicted"/>
<dbReference type="AlphaFoldDB" id="A0A0G4I296"/>
<name>A0A0G4I296_9ALVE</name>
<evidence type="ECO:0000313" key="2">
    <source>
        <dbReference type="EMBL" id="CEM50997.1"/>
    </source>
</evidence>
<reference evidence="2" key="1">
    <citation type="submission" date="2014-11" db="EMBL/GenBank/DDBJ databases">
        <authorList>
            <person name="Otto D Thomas"/>
            <person name="Naeem Raeece"/>
        </authorList>
    </citation>
    <scope>NUCLEOTIDE SEQUENCE</scope>
</reference>
<feature type="compositionally biased region" description="Basic and acidic residues" evidence="1">
    <location>
        <begin position="157"/>
        <end position="202"/>
    </location>
</feature>
<protein>
    <submittedName>
        <fullName evidence="2">Uncharacterized protein</fullName>
    </submittedName>
</protein>
<feature type="compositionally biased region" description="Polar residues" evidence="1">
    <location>
        <begin position="134"/>
        <end position="145"/>
    </location>
</feature>
<evidence type="ECO:0000256" key="1">
    <source>
        <dbReference type="SAM" id="MobiDB-lite"/>
    </source>
</evidence>